<dbReference type="InterPro" id="IPR018193">
    <property type="entry name" value="Glyc_kinase_flavodox-like_fold"/>
</dbReference>
<protein>
    <submittedName>
        <fullName evidence="1">Glycerate kinase</fullName>
        <ecNumber evidence="1">2.7.1.31</ecNumber>
    </submittedName>
</protein>
<gene>
    <name evidence="1" type="ORF">AB0H72_07455</name>
</gene>
<dbReference type="Gene3D" id="3.90.1510.10">
    <property type="entry name" value="Glycerate kinase, domain 2"/>
    <property type="match status" value="2"/>
</dbReference>
<dbReference type="InterPro" id="IPR004381">
    <property type="entry name" value="Glycerate_kinase"/>
</dbReference>
<organism evidence="1 2">
    <name type="scientific">Nocardia fusca</name>
    <dbReference type="NCBI Taxonomy" id="941183"/>
    <lineage>
        <taxon>Bacteria</taxon>
        <taxon>Bacillati</taxon>
        <taxon>Actinomycetota</taxon>
        <taxon>Actinomycetes</taxon>
        <taxon>Mycobacteriales</taxon>
        <taxon>Nocardiaceae</taxon>
        <taxon>Nocardia</taxon>
    </lineage>
</organism>
<name>A0ABV3F494_9NOCA</name>
<proteinExistence type="predicted"/>
<dbReference type="PANTHER" id="PTHR21599">
    <property type="entry name" value="GLYCERATE KINASE"/>
    <property type="match status" value="1"/>
</dbReference>
<dbReference type="EMBL" id="JBFAIH010000003">
    <property type="protein sequence ID" value="MEV0362524.1"/>
    <property type="molecule type" value="Genomic_DNA"/>
</dbReference>
<evidence type="ECO:0000313" key="2">
    <source>
        <dbReference type="Proteomes" id="UP001551658"/>
    </source>
</evidence>
<dbReference type="RefSeq" id="WP_357975198.1">
    <property type="nucleotide sequence ID" value="NZ_JBFAIH010000003.1"/>
</dbReference>
<dbReference type="Pfam" id="PF02595">
    <property type="entry name" value="Gly_kinase"/>
    <property type="match status" value="2"/>
</dbReference>
<sequence length="321" mass="31978">MTILVCPDSFKGTYTAAEVADAVAAGAEESGATAVRLPVADGGEGTLAALTEPLGLHHVTVAARNPWGVPGEATFGLSDDGTAVIEIAAASGVTTPHTGPRDPVAANTYGTGMLIAEAVRRGARRIVVTAGGSATTDGGTGAIAAIEDAGGLGRASLTVLTDVTTRYVDAARVFGPQKGAGPATVELLTRRLAETARRLPRDPSGVDATGAAGGFSGGMWAQYGAELRSGAEYVLDSAGFDALAAQASTIVVGEGRLDGQTRAGKIISAVLGRAGATPVYAVVGSVGDDLGDYRSRFAEVIVASDTAAMRAAGRRIGTAAP</sequence>
<dbReference type="GO" id="GO:0008887">
    <property type="term" value="F:glycerate kinase activity"/>
    <property type="evidence" value="ECO:0007669"/>
    <property type="project" value="UniProtKB-EC"/>
</dbReference>
<comment type="caution">
    <text evidence="1">The sequence shown here is derived from an EMBL/GenBank/DDBJ whole genome shotgun (WGS) entry which is preliminary data.</text>
</comment>
<reference evidence="1 2" key="1">
    <citation type="submission" date="2024-06" db="EMBL/GenBank/DDBJ databases">
        <title>The Natural Products Discovery Center: Release of the First 8490 Sequenced Strains for Exploring Actinobacteria Biosynthetic Diversity.</title>
        <authorList>
            <person name="Kalkreuter E."/>
            <person name="Kautsar S.A."/>
            <person name="Yang D."/>
            <person name="Bader C.D."/>
            <person name="Teijaro C.N."/>
            <person name="Fluegel L."/>
            <person name="Davis C.M."/>
            <person name="Simpson J.R."/>
            <person name="Lauterbach L."/>
            <person name="Steele A.D."/>
            <person name="Gui C."/>
            <person name="Meng S."/>
            <person name="Li G."/>
            <person name="Viehrig K."/>
            <person name="Ye F."/>
            <person name="Su P."/>
            <person name="Kiefer A.F."/>
            <person name="Nichols A."/>
            <person name="Cepeda A.J."/>
            <person name="Yan W."/>
            <person name="Fan B."/>
            <person name="Jiang Y."/>
            <person name="Adhikari A."/>
            <person name="Zheng C.-J."/>
            <person name="Schuster L."/>
            <person name="Cowan T.M."/>
            <person name="Smanski M.J."/>
            <person name="Chevrette M.G."/>
            <person name="De Carvalho L.P.S."/>
            <person name="Shen B."/>
        </authorList>
    </citation>
    <scope>NUCLEOTIDE SEQUENCE [LARGE SCALE GENOMIC DNA]</scope>
    <source>
        <strain evidence="1 2">NPDC050671</strain>
    </source>
</reference>
<evidence type="ECO:0000313" key="1">
    <source>
        <dbReference type="EMBL" id="MEV0362524.1"/>
    </source>
</evidence>
<keyword evidence="1" id="KW-0808">Transferase</keyword>
<keyword evidence="1" id="KW-0418">Kinase</keyword>
<accession>A0ABV3F494</accession>
<keyword evidence="2" id="KW-1185">Reference proteome</keyword>
<dbReference type="PANTHER" id="PTHR21599:SF0">
    <property type="entry name" value="GLYCERATE KINASE"/>
    <property type="match status" value="1"/>
</dbReference>
<dbReference type="SUPFAM" id="SSF110738">
    <property type="entry name" value="Glycerate kinase I"/>
    <property type="match status" value="1"/>
</dbReference>
<dbReference type="EC" id="2.7.1.31" evidence="1"/>
<dbReference type="InterPro" id="IPR036129">
    <property type="entry name" value="Glycerate_kinase_sf"/>
</dbReference>
<dbReference type="Proteomes" id="UP001551658">
    <property type="component" value="Unassembled WGS sequence"/>
</dbReference>